<keyword evidence="2" id="KW-0677">Repeat</keyword>
<dbReference type="InterPro" id="IPR001623">
    <property type="entry name" value="DnaJ_domain"/>
</dbReference>
<evidence type="ECO:0000256" key="6">
    <source>
        <dbReference type="PROSITE-ProRule" id="PRU00546"/>
    </source>
</evidence>
<evidence type="ECO:0000256" key="4">
    <source>
        <dbReference type="ARBA" id="ARBA00022833"/>
    </source>
</evidence>
<gene>
    <name evidence="10" type="ORF">TM35_000331840</name>
</gene>
<dbReference type="Gene3D" id="2.60.260.20">
    <property type="entry name" value="Urease metallochaperone UreE, N-terminal domain"/>
    <property type="match status" value="2"/>
</dbReference>
<dbReference type="VEuPathDB" id="TriTrypDB:TM35_000331840"/>
<dbReference type="InterPro" id="IPR008971">
    <property type="entry name" value="HSP40/DnaJ_pept-bd"/>
</dbReference>
<proteinExistence type="predicted"/>
<dbReference type="InterPro" id="IPR044713">
    <property type="entry name" value="DNJA1/2-like"/>
</dbReference>
<dbReference type="Pfam" id="PF00226">
    <property type="entry name" value="DnaJ"/>
    <property type="match status" value="1"/>
</dbReference>
<dbReference type="GeneID" id="39988720"/>
<keyword evidence="7" id="KW-0732">Signal</keyword>
<evidence type="ECO:0000256" key="2">
    <source>
        <dbReference type="ARBA" id="ARBA00022737"/>
    </source>
</evidence>
<keyword evidence="3 6" id="KW-0863">Zinc-finger</keyword>
<keyword evidence="5" id="KW-0143">Chaperone</keyword>
<dbReference type="PROSITE" id="PS51188">
    <property type="entry name" value="ZF_CR"/>
    <property type="match status" value="1"/>
</dbReference>
<dbReference type="Pfam" id="PF01556">
    <property type="entry name" value="DnaJ_C"/>
    <property type="match status" value="1"/>
</dbReference>
<dbReference type="RefSeq" id="XP_028879793.1">
    <property type="nucleotide sequence ID" value="XM_029028940.1"/>
</dbReference>
<dbReference type="GO" id="GO:0051082">
    <property type="term" value="F:unfolded protein binding"/>
    <property type="evidence" value="ECO:0007669"/>
    <property type="project" value="InterPro"/>
</dbReference>
<dbReference type="Proteomes" id="UP000192257">
    <property type="component" value="Unassembled WGS sequence"/>
</dbReference>
<evidence type="ECO:0000256" key="5">
    <source>
        <dbReference type="ARBA" id="ARBA00023186"/>
    </source>
</evidence>
<dbReference type="CDD" id="cd06257">
    <property type="entry name" value="DnaJ"/>
    <property type="match status" value="1"/>
</dbReference>
<evidence type="ECO:0000256" key="7">
    <source>
        <dbReference type="SAM" id="SignalP"/>
    </source>
</evidence>
<keyword evidence="10" id="KW-0346">Stress response</keyword>
<dbReference type="Gene3D" id="1.10.287.110">
    <property type="entry name" value="DnaJ domain"/>
    <property type="match status" value="1"/>
</dbReference>
<dbReference type="Pfam" id="PF00684">
    <property type="entry name" value="DnaJ_CXXCXGXG"/>
    <property type="match status" value="1"/>
</dbReference>
<feature type="zinc finger region" description="CR-type" evidence="6">
    <location>
        <begin position="172"/>
        <end position="255"/>
    </location>
</feature>
<feature type="signal peptide" evidence="7">
    <location>
        <begin position="1"/>
        <end position="44"/>
    </location>
</feature>
<evidence type="ECO:0000256" key="1">
    <source>
        <dbReference type="ARBA" id="ARBA00022723"/>
    </source>
</evidence>
<protein>
    <submittedName>
        <fullName evidence="10">Heat shock protein DnaJ</fullName>
    </submittedName>
</protein>
<evidence type="ECO:0000259" key="8">
    <source>
        <dbReference type="PROSITE" id="PS50076"/>
    </source>
</evidence>
<feature type="domain" description="CR-type" evidence="9">
    <location>
        <begin position="172"/>
        <end position="255"/>
    </location>
</feature>
<dbReference type="SMART" id="SM00271">
    <property type="entry name" value="DnaJ"/>
    <property type="match status" value="1"/>
</dbReference>
<name>A0A1X0NM12_9TRYP</name>
<dbReference type="STRING" id="67003.A0A1X0NM12"/>
<dbReference type="InterPro" id="IPR036410">
    <property type="entry name" value="HSP_DnaJ_Cys-rich_dom_sf"/>
</dbReference>
<dbReference type="FunFam" id="2.10.230.10:FF:000002">
    <property type="entry name" value="Molecular chaperone DnaJ"/>
    <property type="match status" value="1"/>
</dbReference>
<dbReference type="PROSITE" id="PS00636">
    <property type="entry name" value="DNAJ_1"/>
    <property type="match status" value="1"/>
</dbReference>
<dbReference type="SUPFAM" id="SSF57938">
    <property type="entry name" value="DnaJ/Hsp40 cysteine-rich domain"/>
    <property type="match status" value="1"/>
</dbReference>
<comment type="caution">
    <text evidence="10">The sequence shown here is derived from an EMBL/GenBank/DDBJ whole genome shotgun (WGS) entry which is preliminary data.</text>
</comment>
<dbReference type="GO" id="GO:0030544">
    <property type="term" value="F:Hsp70 protein binding"/>
    <property type="evidence" value="ECO:0007669"/>
    <property type="project" value="InterPro"/>
</dbReference>
<dbReference type="InterPro" id="IPR036869">
    <property type="entry name" value="J_dom_sf"/>
</dbReference>
<evidence type="ECO:0000259" key="9">
    <source>
        <dbReference type="PROSITE" id="PS51188"/>
    </source>
</evidence>
<dbReference type="EMBL" id="NBCO01000033">
    <property type="protein sequence ID" value="ORC85727.1"/>
    <property type="molecule type" value="Genomic_DNA"/>
</dbReference>
<dbReference type="InterPro" id="IPR002939">
    <property type="entry name" value="DnaJ_C"/>
</dbReference>
<dbReference type="CDD" id="cd10747">
    <property type="entry name" value="DnaJ_C"/>
    <property type="match status" value="1"/>
</dbReference>
<dbReference type="InterPro" id="IPR018253">
    <property type="entry name" value="DnaJ_domain_CS"/>
</dbReference>
<sequence>MWRREGYTISTVPYRRTTTTLMSRLLLLLALLLVLVQLQGVVSAAETDGGEEDFYEVLGLSKEREDASERDIKSAWRRLSKKHHPDLAGESQRELYQRIQRAYEVLGDRKKRKVYDILGVDGLKRFEHPEDQQQQMHPFFAFFGGGASSQSADRGKNEDMLLLVPLADVYTGAAHTVRLPRTKICRACHGSGAHSRSDLQTCEHCGGSGHVVRRVQLAPGFVQQLSQACGHCGGRGRVVRRRCEPCGGRGVVRGTAALSVDVERGAAEGLALVFELEGDQQPGQVPGDVILTLATAPHPLFTRQEDHLTTTVTLTLKEALLGFERRLTHLDGHVVELTATGVTQHGDRQIIEGEGMPKHHVPSEKGNLYVIYHVELPSLLTTAQREAVERLLD</sequence>
<dbReference type="PROSITE" id="PS50076">
    <property type="entry name" value="DNAJ_2"/>
    <property type="match status" value="1"/>
</dbReference>
<dbReference type="Gene3D" id="2.10.230.10">
    <property type="entry name" value="Heat shock protein DnaJ, cysteine-rich domain"/>
    <property type="match status" value="1"/>
</dbReference>
<dbReference type="GO" id="GO:0008270">
    <property type="term" value="F:zinc ion binding"/>
    <property type="evidence" value="ECO:0007669"/>
    <property type="project" value="UniProtKB-KW"/>
</dbReference>
<evidence type="ECO:0000256" key="3">
    <source>
        <dbReference type="ARBA" id="ARBA00022771"/>
    </source>
</evidence>
<evidence type="ECO:0000313" key="10">
    <source>
        <dbReference type="EMBL" id="ORC85727.1"/>
    </source>
</evidence>
<organism evidence="10 11">
    <name type="scientific">Trypanosoma theileri</name>
    <dbReference type="NCBI Taxonomy" id="67003"/>
    <lineage>
        <taxon>Eukaryota</taxon>
        <taxon>Discoba</taxon>
        <taxon>Euglenozoa</taxon>
        <taxon>Kinetoplastea</taxon>
        <taxon>Metakinetoplastina</taxon>
        <taxon>Trypanosomatida</taxon>
        <taxon>Trypanosomatidae</taxon>
        <taxon>Trypanosoma</taxon>
    </lineage>
</organism>
<keyword evidence="1 6" id="KW-0479">Metal-binding</keyword>
<evidence type="ECO:0000313" key="11">
    <source>
        <dbReference type="Proteomes" id="UP000192257"/>
    </source>
</evidence>
<dbReference type="FunFam" id="2.60.260.20:FF:000013">
    <property type="entry name" value="DnaJ subfamily B member 11"/>
    <property type="match status" value="1"/>
</dbReference>
<dbReference type="AlphaFoldDB" id="A0A1X0NM12"/>
<feature type="domain" description="J" evidence="8">
    <location>
        <begin position="53"/>
        <end position="119"/>
    </location>
</feature>
<dbReference type="SUPFAM" id="SSF49493">
    <property type="entry name" value="HSP40/DnaJ peptide-binding domain"/>
    <property type="match status" value="2"/>
</dbReference>
<keyword evidence="4 6" id="KW-0862">Zinc</keyword>
<dbReference type="OrthoDB" id="550424at2759"/>
<dbReference type="CDD" id="cd10719">
    <property type="entry name" value="DnaJ_zf"/>
    <property type="match status" value="1"/>
</dbReference>
<feature type="chain" id="PRO_5012891115" evidence="7">
    <location>
        <begin position="45"/>
        <end position="393"/>
    </location>
</feature>
<reference evidence="10 11" key="1">
    <citation type="submission" date="2017-03" db="EMBL/GenBank/DDBJ databases">
        <title>An alternative strategy for trypanosome survival in the mammalian bloodstream revealed through genome and transcriptome analysis of the ubiquitous bovine parasite Trypanosoma (Megatrypanum) theileri.</title>
        <authorList>
            <person name="Kelly S."/>
            <person name="Ivens A."/>
            <person name="Mott A."/>
            <person name="O'Neill E."/>
            <person name="Emms D."/>
            <person name="Macleod O."/>
            <person name="Voorheis P."/>
            <person name="Matthews J."/>
            <person name="Matthews K."/>
            <person name="Carrington M."/>
        </authorList>
    </citation>
    <scope>NUCLEOTIDE SEQUENCE [LARGE SCALE GENOMIC DNA]</scope>
    <source>
        <strain evidence="10">Edinburgh</strain>
    </source>
</reference>
<accession>A0A1X0NM12</accession>
<dbReference type="SUPFAM" id="SSF46565">
    <property type="entry name" value="Chaperone J-domain"/>
    <property type="match status" value="1"/>
</dbReference>
<keyword evidence="11" id="KW-1185">Reference proteome</keyword>
<dbReference type="PRINTS" id="PR00625">
    <property type="entry name" value="JDOMAIN"/>
</dbReference>
<dbReference type="GO" id="GO:0006457">
    <property type="term" value="P:protein folding"/>
    <property type="evidence" value="ECO:0007669"/>
    <property type="project" value="InterPro"/>
</dbReference>
<dbReference type="InterPro" id="IPR001305">
    <property type="entry name" value="HSP_DnaJ_Cys-rich_dom"/>
</dbReference>
<dbReference type="PANTHER" id="PTHR43888">
    <property type="entry name" value="DNAJ-LIKE-2, ISOFORM A-RELATED"/>
    <property type="match status" value="1"/>
</dbReference>